<keyword evidence="1 2" id="KW-0456">Lyase</keyword>
<dbReference type="EMBL" id="CZQE01000281">
    <property type="protein sequence ID" value="CUS45594.1"/>
    <property type="molecule type" value="Genomic_DNA"/>
</dbReference>
<dbReference type="AlphaFoldDB" id="A0A160TNV2"/>
<evidence type="ECO:0000256" key="1">
    <source>
        <dbReference type="ARBA" id="ARBA00023239"/>
    </source>
</evidence>
<evidence type="ECO:0000313" key="2">
    <source>
        <dbReference type="EMBL" id="CUS45594.1"/>
    </source>
</evidence>
<dbReference type="PANTHER" id="PTHR11941">
    <property type="entry name" value="ENOYL-COA HYDRATASE-RELATED"/>
    <property type="match status" value="1"/>
</dbReference>
<gene>
    <name evidence="2" type="ORF">MGWOODY_Smn1568</name>
</gene>
<dbReference type="Gene3D" id="3.90.226.10">
    <property type="entry name" value="2-enoyl-CoA Hydratase, Chain A, domain 1"/>
    <property type="match status" value="1"/>
</dbReference>
<dbReference type="InterPro" id="IPR014748">
    <property type="entry name" value="Enoyl-CoA_hydra_C"/>
</dbReference>
<organism evidence="2">
    <name type="scientific">hydrothermal vent metagenome</name>
    <dbReference type="NCBI Taxonomy" id="652676"/>
    <lineage>
        <taxon>unclassified sequences</taxon>
        <taxon>metagenomes</taxon>
        <taxon>ecological metagenomes</taxon>
    </lineage>
</organism>
<sequence>MTAPQDPRFETIRLETGEDGIATITLDRPEKLNAFNRAMLYDLLAAFDATDADDAVRAVIVTGSGRAFCAGADLSEGGATFDYEKRGGRWADGASPVNEDGSIDWSNPAVRDGGGILSLRIFESRKPVIGAINGPAVGVGATMTLPMDFRLAGDTARFGFVFARRGIVPEATSTWFLPRLVGIGQALEWCYSARLFDSAEALRGGLVRSVHAPGDLLPAARALALTLTGESAPVSVSVMRRMLWAGLGATHPMEAHRLESRVMWLRGASADAREGVGSFLEKRPAAFPDRVSEAWGDFADWFEGPRYR</sequence>
<dbReference type="Pfam" id="PF00378">
    <property type="entry name" value="ECH_1"/>
    <property type="match status" value="2"/>
</dbReference>
<dbReference type="NCBIfam" id="NF006109">
    <property type="entry name" value="PRK08260.1"/>
    <property type="match status" value="1"/>
</dbReference>
<dbReference type="SUPFAM" id="SSF52096">
    <property type="entry name" value="ClpP/crotonase"/>
    <property type="match status" value="1"/>
</dbReference>
<dbReference type="CDD" id="cd06558">
    <property type="entry name" value="crotonase-like"/>
    <property type="match status" value="1"/>
</dbReference>
<dbReference type="InterPro" id="IPR001753">
    <property type="entry name" value="Enoyl-CoA_hydra/iso"/>
</dbReference>
<accession>A0A160TNV2</accession>
<dbReference type="GO" id="GO:0004300">
    <property type="term" value="F:enoyl-CoA hydratase activity"/>
    <property type="evidence" value="ECO:0007669"/>
    <property type="project" value="UniProtKB-EC"/>
</dbReference>
<dbReference type="EC" id="4.2.1.17" evidence="2"/>
<dbReference type="InterPro" id="IPR029045">
    <property type="entry name" value="ClpP/crotonase-like_dom_sf"/>
</dbReference>
<dbReference type="Gene3D" id="1.10.12.10">
    <property type="entry name" value="Lyase 2-enoyl-coa Hydratase, Chain A, domain 2"/>
    <property type="match status" value="1"/>
</dbReference>
<protein>
    <submittedName>
        <fullName evidence="2">Enoyl-CoA hydratase</fullName>
        <ecNumber evidence="2">4.2.1.17</ecNumber>
    </submittedName>
</protein>
<dbReference type="PANTHER" id="PTHR11941:SF54">
    <property type="entry name" value="ENOYL-COA HYDRATASE, MITOCHONDRIAL"/>
    <property type="match status" value="1"/>
</dbReference>
<reference evidence="2" key="1">
    <citation type="submission" date="2015-10" db="EMBL/GenBank/DDBJ databases">
        <authorList>
            <person name="Gilbert D.G."/>
        </authorList>
    </citation>
    <scope>NUCLEOTIDE SEQUENCE</scope>
</reference>
<dbReference type="GO" id="GO:0006635">
    <property type="term" value="P:fatty acid beta-oxidation"/>
    <property type="evidence" value="ECO:0007669"/>
    <property type="project" value="TreeGrafter"/>
</dbReference>
<proteinExistence type="predicted"/>
<name>A0A160TNV2_9ZZZZ</name>